<evidence type="ECO:0000313" key="2">
    <source>
        <dbReference type="Proteomes" id="UP001148737"/>
    </source>
</evidence>
<sequence length="102" mass="10975">MGVLTAVPDVLTWAEVRAWLDAAEAKQKETGSARHISRAQLLALSQFASFSDEPEMPPDVDHVSRLIDFAQKRKLGVPTFAMDDAIEADVSAATQGKIAPAV</sequence>
<dbReference type="Proteomes" id="UP001148737">
    <property type="component" value="Unassembled WGS sequence"/>
</dbReference>
<gene>
    <name evidence="1" type="ORF">NLG97_g2261</name>
</gene>
<name>A0ACC1R2N6_9HYPO</name>
<reference evidence="1" key="1">
    <citation type="submission" date="2022-07" db="EMBL/GenBank/DDBJ databases">
        <title>Genome Sequence of Lecanicillium saksenae.</title>
        <authorList>
            <person name="Buettner E."/>
        </authorList>
    </citation>
    <scope>NUCLEOTIDE SEQUENCE</scope>
    <source>
        <strain evidence="1">VT-O1</strain>
    </source>
</reference>
<protein>
    <submittedName>
        <fullName evidence="1">Uncharacterized protein</fullName>
    </submittedName>
</protein>
<dbReference type="EMBL" id="JANAKD010000148">
    <property type="protein sequence ID" value="KAJ3496969.1"/>
    <property type="molecule type" value="Genomic_DNA"/>
</dbReference>
<evidence type="ECO:0000313" key="1">
    <source>
        <dbReference type="EMBL" id="KAJ3496969.1"/>
    </source>
</evidence>
<organism evidence="1 2">
    <name type="scientific">Lecanicillium saksenae</name>
    <dbReference type="NCBI Taxonomy" id="468837"/>
    <lineage>
        <taxon>Eukaryota</taxon>
        <taxon>Fungi</taxon>
        <taxon>Dikarya</taxon>
        <taxon>Ascomycota</taxon>
        <taxon>Pezizomycotina</taxon>
        <taxon>Sordariomycetes</taxon>
        <taxon>Hypocreomycetidae</taxon>
        <taxon>Hypocreales</taxon>
        <taxon>Cordycipitaceae</taxon>
        <taxon>Lecanicillium</taxon>
    </lineage>
</organism>
<proteinExistence type="predicted"/>
<keyword evidence="2" id="KW-1185">Reference proteome</keyword>
<comment type="caution">
    <text evidence="1">The sequence shown here is derived from an EMBL/GenBank/DDBJ whole genome shotgun (WGS) entry which is preliminary data.</text>
</comment>
<accession>A0ACC1R2N6</accession>